<dbReference type="RefSeq" id="WP_302040801.1">
    <property type="nucleotide sequence ID" value="NZ_JAUKPO010000024.1"/>
</dbReference>
<dbReference type="Proteomes" id="UP001168528">
    <property type="component" value="Unassembled WGS sequence"/>
</dbReference>
<accession>A0ABT8RD25</accession>
<dbReference type="PANTHER" id="PTHR39181:SF1">
    <property type="entry name" value="TYROSINE-PROTEIN PHOSPHATASE YWQE"/>
    <property type="match status" value="1"/>
</dbReference>
<dbReference type="InterPro" id="IPR016667">
    <property type="entry name" value="Caps_polysacc_synth_CpsB/CapC"/>
</dbReference>
<organism evidence="5 6">
    <name type="scientific">Rhodocytophaga aerolata</name>
    <dbReference type="NCBI Taxonomy" id="455078"/>
    <lineage>
        <taxon>Bacteria</taxon>
        <taxon>Pseudomonadati</taxon>
        <taxon>Bacteroidota</taxon>
        <taxon>Cytophagia</taxon>
        <taxon>Cytophagales</taxon>
        <taxon>Rhodocytophagaceae</taxon>
        <taxon>Rhodocytophaga</taxon>
    </lineage>
</organism>
<dbReference type="EC" id="3.1.3.48" evidence="2"/>
<evidence type="ECO:0000256" key="2">
    <source>
        <dbReference type="ARBA" id="ARBA00013064"/>
    </source>
</evidence>
<comment type="similarity">
    <text evidence="1">Belongs to the metallo-dependent hydrolases superfamily. CpsB/CapC family.</text>
</comment>
<evidence type="ECO:0000313" key="6">
    <source>
        <dbReference type="Proteomes" id="UP001168528"/>
    </source>
</evidence>
<dbReference type="Gene3D" id="3.20.20.140">
    <property type="entry name" value="Metal-dependent hydrolases"/>
    <property type="match status" value="1"/>
</dbReference>
<evidence type="ECO:0000256" key="3">
    <source>
        <dbReference type="ARBA" id="ARBA00022801"/>
    </source>
</evidence>
<evidence type="ECO:0000256" key="1">
    <source>
        <dbReference type="ARBA" id="ARBA00005750"/>
    </source>
</evidence>
<comment type="catalytic activity">
    <reaction evidence="4">
        <text>O-phospho-L-tyrosyl-[protein] + H2O = L-tyrosyl-[protein] + phosphate</text>
        <dbReference type="Rhea" id="RHEA:10684"/>
        <dbReference type="Rhea" id="RHEA-COMP:10136"/>
        <dbReference type="Rhea" id="RHEA-COMP:20101"/>
        <dbReference type="ChEBI" id="CHEBI:15377"/>
        <dbReference type="ChEBI" id="CHEBI:43474"/>
        <dbReference type="ChEBI" id="CHEBI:46858"/>
        <dbReference type="ChEBI" id="CHEBI:61978"/>
        <dbReference type="EC" id="3.1.3.48"/>
    </reaction>
</comment>
<protein>
    <recommendedName>
        <fullName evidence="2">protein-tyrosine-phosphatase</fullName>
        <ecNumber evidence="2">3.1.3.48</ecNumber>
    </recommendedName>
</protein>
<gene>
    <name evidence="5" type="ORF">Q0590_27210</name>
</gene>
<dbReference type="EMBL" id="JAUKPO010000024">
    <property type="protein sequence ID" value="MDO1449999.1"/>
    <property type="molecule type" value="Genomic_DNA"/>
</dbReference>
<keyword evidence="3" id="KW-0378">Hydrolase</keyword>
<comment type="caution">
    <text evidence="5">The sequence shown here is derived from an EMBL/GenBank/DDBJ whole genome shotgun (WGS) entry which is preliminary data.</text>
</comment>
<keyword evidence="6" id="KW-1185">Reference proteome</keyword>
<dbReference type="PANTHER" id="PTHR39181">
    <property type="entry name" value="TYROSINE-PROTEIN PHOSPHATASE YWQE"/>
    <property type="match status" value="1"/>
</dbReference>
<reference evidence="5" key="1">
    <citation type="submission" date="2023-07" db="EMBL/GenBank/DDBJ databases">
        <title>The genome sequence of Rhodocytophaga aerolata KACC 12507.</title>
        <authorList>
            <person name="Zhang X."/>
        </authorList>
    </citation>
    <scope>NUCLEOTIDE SEQUENCE</scope>
    <source>
        <strain evidence="5">KACC 12507</strain>
    </source>
</reference>
<name>A0ABT8RD25_9BACT</name>
<dbReference type="Pfam" id="PF19567">
    <property type="entry name" value="CpsB_CapC"/>
    <property type="match status" value="1"/>
</dbReference>
<dbReference type="SUPFAM" id="SSF89550">
    <property type="entry name" value="PHP domain-like"/>
    <property type="match status" value="1"/>
</dbReference>
<sequence length="246" mass="27688">MLSFFNISFRKGSPVEAPVILTDMHSHILPGIDDGAATLDESLLIIKRLMDQGYKKLIATPHVMSDFYRNTPTSIQAALKKVQQGVSEQGWDIDIAAAAEYYLDEYLIDMLRKDQPLLTFGNRYLLFETPFINEPALLAEAVFLMQSLNYKPVLAHPERYLYLQHNFSKCIDLVNNGVLLQINLNSLSGAYSLPAQLLAEKLIDNSMVSFAGTDCHALNNIKFLETSRTKKSYTKLVEGNLLNQIL</sequence>
<proteinExistence type="inferred from homology"/>
<dbReference type="InterPro" id="IPR016195">
    <property type="entry name" value="Pol/histidinol_Pase-like"/>
</dbReference>
<dbReference type="PIRSF" id="PIRSF016557">
    <property type="entry name" value="Caps_synth_CpsB"/>
    <property type="match status" value="1"/>
</dbReference>
<evidence type="ECO:0000256" key="4">
    <source>
        <dbReference type="ARBA" id="ARBA00051722"/>
    </source>
</evidence>
<evidence type="ECO:0000313" key="5">
    <source>
        <dbReference type="EMBL" id="MDO1449999.1"/>
    </source>
</evidence>